<dbReference type="AlphaFoldDB" id="A0A4R1GAR7"/>
<dbReference type="OrthoDB" id="1467485at2"/>
<organism evidence="2 3">
    <name type="scientific">Phorcysia thermohydrogeniphila</name>
    <dbReference type="NCBI Taxonomy" id="936138"/>
    <lineage>
        <taxon>Bacteria</taxon>
        <taxon>Pseudomonadati</taxon>
        <taxon>Aquificota</taxon>
        <taxon>Aquificia</taxon>
        <taxon>Desulfurobacteriales</taxon>
        <taxon>Desulfurobacteriaceae</taxon>
        <taxon>Phorcysia</taxon>
    </lineage>
</organism>
<keyword evidence="3" id="KW-1185">Reference proteome</keyword>
<feature type="domain" description="NurA" evidence="1">
    <location>
        <begin position="465"/>
        <end position="527"/>
    </location>
</feature>
<dbReference type="Pfam" id="PF09376">
    <property type="entry name" value="NurA"/>
    <property type="match status" value="1"/>
</dbReference>
<name>A0A4R1GAR7_9BACT</name>
<comment type="caution">
    <text evidence="2">The sequence shown here is derived from an EMBL/GenBank/DDBJ whole genome shotgun (WGS) entry which is preliminary data.</text>
</comment>
<protein>
    <recommendedName>
        <fullName evidence="1">NurA domain-containing protein</fullName>
    </recommendedName>
</protein>
<accession>A0A4R1GAR7</accession>
<dbReference type="InterPro" id="IPR018977">
    <property type="entry name" value="NurA_domain"/>
</dbReference>
<reference evidence="2 3" key="1">
    <citation type="submission" date="2019-03" db="EMBL/GenBank/DDBJ databases">
        <title>Genomic Encyclopedia of Archaeal and Bacterial Type Strains, Phase II (KMG-II): from individual species to whole genera.</title>
        <authorList>
            <person name="Goeker M."/>
        </authorList>
    </citation>
    <scope>NUCLEOTIDE SEQUENCE [LARGE SCALE GENOMIC DNA]</scope>
    <source>
        <strain evidence="2 3">DSM 24425</strain>
    </source>
</reference>
<evidence type="ECO:0000313" key="3">
    <source>
        <dbReference type="Proteomes" id="UP000295777"/>
    </source>
</evidence>
<dbReference type="Proteomes" id="UP000295777">
    <property type="component" value="Unassembled WGS sequence"/>
</dbReference>
<gene>
    <name evidence="2" type="ORF">CLV27_0734</name>
</gene>
<dbReference type="EMBL" id="SMFV01000002">
    <property type="protein sequence ID" value="TCK05307.1"/>
    <property type="molecule type" value="Genomic_DNA"/>
</dbReference>
<evidence type="ECO:0000259" key="1">
    <source>
        <dbReference type="Pfam" id="PF09376"/>
    </source>
</evidence>
<evidence type="ECO:0000313" key="2">
    <source>
        <dbReference type="EMBL" id="TCK05307.1"/>
    </source>
</evidence>
<proteinExistence type="predicted"/>
<sequence length="577" mass="67299">MRINLLQLLGGDEARERALEELLSSVISAYEEDVHLDKKIEGYISLVPLLKKVFEESVEVKVGENSYTLSLESVDKEELLRLFEEKVKGKWLLAVDESQQSGDLILNQSYFFRGSLAYGLKVTNKEDEDREKILAVLSSFKVAEETYPLKDKLDLQTYIQNLLVTLYSLIVLIAKGEDVYGVFIDGPLIRDIHHFLFITFNREELLELFKLDPKLKEELGNEGWISKGFYSEFLGKNITVEVLAGGKLLDYILSSPAYEEVLELLSGRGHEEEKLRLTFSYYGGWEEVKKRKVIPGIVIYFFLLRLLSDLAREEGILVHGIVKASHRSKEFLRFYYSKAFTKLAERNLRFRYKLYGTGLFPVDEDKMLRFSERLKRGEISRVLLEEMSLTDDHLIAFCLDFKADRANFTLPVEIRRHRSKRANREEVFEIEKEFRVATAPYGSATTEEQTFWLERVLLDTILPQDTYKFYMLYLRTSELKFPLRVEFSAANLERAKEIASVVYLLSSVYRNYGIPVILKYADFLVRVSTRMIQRLSRGLLKDKLLKELMEVAESLEPGSQEIMKMLMYEFKRDFYTR</sequence>